<dbReference type="GO" id="GO:0016491">
    <property type="term" value="F:oxidoreductase activity"/>
    <property type="evidence" value="ECO:0007669"/>
    <property type="project" value="UniProtKB-KW"/>
</dbReference>
<gene>
    <name evidence="3" type="ORF">PHISCL_10395</name>
</gene>
<evidence type="ECO:0000313" key="3">
    <source>
        <dbReference type="EMBL" id="RJE17268.1"/>
    </source>
</evidence>
<protein>
    <submittedName>
        <fullName evidence="3">Isoflavone reductase family protein</fullName>
    </submittedName>
</protein>
<keyword evidence="2" id="KW-0560">Oxidoreductase</keyword>
<dbReference type="AlphaFoldDB" id="A0A3A2Z2J2"/>
<evidence type="ECO:0000256" key="2">
    <source>
        <dbReference type="ARBA" id="ARBA00023002"/>
    </source>
</evidence>
<dbReference type="InterPro" id="IPR051609">
    <property type="entry name" value="NmrA/Isoflavone_reductase-like"/>
</dbReference>
<dbReference type="PANTHER" id="PTHR47706">
    <property type="entry name" value="NMRA-LIKE FAMILY PROTEIN"/>
    <property type="match status" value="1"/>
</dbReference>
<dbReference type="Proteomes" id="UP000266188">
    <property type="component" value="Unassembled WGS sequence"/>
</dbReference>
<sequence length="126" mass="13880">MKTYQLNLLAAAEQAGVKRFAPSEYTLPPSGQVGIDFDRIKLETWEVVLRSVKEGRIDAARFPTGMWMNYLAIGAPFRRGEGLAGFSEGAFLFHLDEDLPWVEVPVLADGSGSYPGITMTDIRDIG</sequence>
<dbReference type="STRING" id="2070753.A0A3A2Z2J2"/>
<organism evidence="3 4">
    <name type="scientific">Aspergillus sclerotialis</name>
    <dbReference type="NCBI Taxonomy" id="2070753"/>
    <lineage>
        <taxon>Eukaryota</taxon>
        <taxon>Fungi</taxon>
        <taxon>Dikarya</taxon>
        <taxon>Ascomycota</taxon>
        <taxon>Pezizomycotina</taxon>
        <taxon>Eurotiomycetes</taxon>
        <taxon>Eurotiomycetidae</taxon>
        <taxon>Eurotiales</taxon>
        <taxon>Aspergillaceae</taxon>
        <taxon>Aspergillus</taxon>
        <taxon>Aspergillus subgen. Polypaecilum</taxon>
    </lineage>
</organism>
<evidence type="ECO:0000256" key="1">
    <source>
        <dbReference type="ARBA" id="ARBA00022857"/>
    </source>
</evidence>
<dbReference type="OrthoDB" id="10000533at2759"/>
<feature type="non-terminal residue" evidence="3">
    <location>
        <position position="126"/>
    </location>
</feature>
<evidence type="ECO:0000313" key="4">
    <source>
        <dbReference type="Proteomes" id="UP000266188"/>
    </source>
</evidence>
<keyword evidence="1" id="KW-0521">NADP</keyword>
<accession>A0A3A2Z2J2</accession>
<dbReference type="PANTHER" id="PTHR47706:SF2">
    <property type="entry name" value="ISOFLAVONE REDUCTASE FAMILY PROTEIN (AFU_ORTHOLOGUE AFUA_2G05290)"/>
    <property type="match status" value="1"/>
</dbReference>
<keyword evidence="4" id="KW-1185">Reference proteome</keyword>
<reference evidence="4" key="1">
    <citation type="submission" date="2017-02" db="EMBL/GenBank/DDBJ databases">
        <authorList>
            <person name="Tafer H."/>
            <person name="Lopandic K."/>
        </authorList>
    </citation>
    <scope>NUCLEOTIDE SEQUENCE [LARGE SCALE GENOMIC DNA]</scope>
    <source>
        <strain evidence="4">CBS 366.77</strain>
    </source>
</reference>
<dbReference type="Gene3D" id="3.40.50.720">
    <property type="entry name" value="NAD(P)-binding Rossmann-like Domain"/>
    <property type="match status" value="1"/>
</dbReference>
<name>A0A3A2Z2J2_9EURO</name>
<proteinExistence type="predicted"/>
<comment type="caution">
    <text evidence="3">The sequence shown here is derived from an EMBL/GenBank/DDBJ whole genome shotgun (WGS) entry which is preliminary data.</text>
</comment>
<dbReference type="EMBL" id="MVGC01001270">
    <property type="protein sequence ID" value="RJE17268.1"/>
    <property type="molecule type" value="Genomic_DNA"/>
</dbReference>